<dbReference type="RefSeq" id="WP_274267998.1">
    <property type="nucleotide sequence ID" value="NZ_CP117880.1"/>
</dbReference>
<evidence type="ECO:0008006" key="3">
    <source>
        <dbReference type="Google" id="ProtNLM"/>
    </source>
</evidence>
<name>A0ABY7WI33_9SPHI</name>
<organism evidence="1 2">
    <name type="scientific">Sphingobacterium oryzagri</name>
    <dbReference type="NCBI Taxonomy" id="3025669"/>
    <lineage>
        <taxon>Bacteria</taxon>
        <taxon>Pseudomonadati</taxon>
        <taxon>Bacteroidota</taxon>
        <taxon>Sphingobacteriia</taxon>
        <taxon>Sphingobacteriales</taxon>
        <taxon>Sphingobacteriaceae</taxon>
        <taxon>Sphingobacterium</taxon>
    </lineage>
</organism>
<dbReference type="EMBL" id="CP117880">
    <property type="protein sequence ID" value="WDF69273.1"/>
    <property type="molecule type" value="Genomic_DNA"/>
</dbReference>
<protein>
    <recommendedName>
        <fullName evidence="3">SusD family protein</fullName>
    </recommendedName>
</protein>
<gene>
    <name evidence="1" type="ORF">PQ465_02555</name>
</gene>
<accession>A0ABY7WI33</accession>
<evidence type="ECO:0000313" key="2">
    <source>
        <dbReference type="Proteomes" id="UP001221558"/>
    </source>
</evidence>
<keyword evidence="2" id="KW-1185">Reference proteome</keyword>
<sequence>MFADSPLKEIEIQKYLAFSGASGESTEMYNDIRRWKALGASNVVLENSKRFPLRLPYGNSETTTNPNVQQAYGNGQYVYTENVWWAGGTR</sequence>
<dbReference type="InterPro" id="IPR011990">
    <property type="entry name" value="TPR-like_helical_dom_sf"/>
</dbReference>
<dbReference type="SUPFAM" id="SSF48452">
    <property type="entry name" value="TPR-like"/>
    <property type="match status" value="1"/>
</dbReference>
<dbReference type="Gene3D" id="1.25.40.390">
    <property type="match status" value="1"/>
</dbReference>
<proteinExistence type="predicted"/>
<evidence type="ECO:0000313" key="1">
    <source>
        <dbReference type="EMBL" id="WDF69273.1"/>
    </source>
</evidence>
<reference evidence="1 2" key="1">
    <citation type="submission" date="2023-02" db="EMBL/GenBank/DDBJ databases">
        <title>Genome sequence of Sphingobacterium sp. KACC 22765.</title>
        <authorList>
            <person name="Kim S."/>
            <person name="Heo J."/>
            <person name="Kwon S.-W."/>
        </authorList>
    </citation>
    <scope>NUCLEOTIDE SEQUENCE [LARGE SCALE GENOMIC DNA]</scope>
    <source>
        <strain evidence="1 2">KACC 22765</strain>
    </source>
</reference>
<dbReference type="Proteomes" id="UP001221558">
    <property type="component" value="Chromosome"/>
</dbReference>